<dbReference type="SUPFAM" id="SSF52091">
    <property type="entry name" value="SpoIIaa-like"/>
    <property type="match status" value="1"/>
</dbReference>
<dbReference type="SUPFAM" id="SSF55781">
    <property type="entry name" value="GAF domain-like"/>
    <property type="match status" value="1"/>
</dbReference>
<feature type="domain" description="STAS" evidence="2">
    <location>
        <begin position="165"/>
        <end position="277"/>
    </location>
</feature>
<dbReference type="GeneID" id="56472342"/>
<dbReference type="PROSITE" id="PS50801">
    <property type="entry name" value="STAS"/>
    <property type="match status" value="1"/>
</dbReference>
<evidence type="ECO:0000259" key="2">
    <source>
        <dbReference type="PROSITE" id="PS50801"/>
    </source>
</evidence>
<dbReference type="InterPro" id="IPR002645">
    <property type="entry name" value="STAS_dom"/>
</dbReference>
<dbReference type="InterPro" id="IPR003018">
    <property type="entry name" value="GAF"/>
</dbReference>
<dbReference type="AlphaFoldDB" id="A0A223EED9"/>
<dbReference type="Proteomes" id="UP000214618">
    <property type="component" value="Chromosome"/>
</dbReference>
<evidence type="ECO:0000313" key="3">
    <source>
        <dbReference type="EMBL" id="ASS93617.1"/>
    </source>
</evidence>
<name>A0A223EED9_9BACI</name>
<dbReference type="Pfam" id="PF01590">
    <property type="entry name" value="GAF"/>
    <property type="match status" value="1"/>
</dbReference>
<dbReference type="CDD" id="cd07041">
    <property type="entry name" value="STAS_RsbR_RsbS_like"/>
    <property type="match status" value="1"/>
</dbReference>
<dbReference type="PANTHER" id="PTHR33745:SF3">
    <property type="entry name" value="RSBT CO-ANTAGONIST PROTEIN RSBRC"/>
    <property type="match status" value="1"/>
</dbReference>
<evidence type="ECO:0000256" key="1">
    <source>
        <dbReference type="ARBA" id="ARBA00022553"/>
    </source>
</evidence>
<sequence>MTINYELTSPTYYSLRSVSSKMFALISKQLNVQTAYVTKRGETAMTVLSSYNREEEIIPEGYSVEYGGTFCRLIIKNKGDAMHTANLMKDAITRELEVTGQLNVKGFLGVTLKDLKGNVFGTLCVMDKEEKVFSEEDFNYLKSMADILSHMIELDQTKYSMGFLSVPIIPITKGISILSIQGIVDGNRSEQIMSDVLHSAADNDIGYFIIDLSKLLVQDNCFPNFLFNMMSALSLMGVETIITGVTPTFAKEHVNNFDLKNLKSKMVKDIQYALDYIGYALIEK</sequence>
<dbReference type="Pfam" id="PF01740">
    <property type="entry name" value="STAS"/>
    <property type="match status" value="1"/>
</dbReference>
<dbReference type="SMART" id="SM00065">
    <property type="entry name" value="GAF"/>
    <property type="match status" value="1"/>
</dbReference>
<keyword evidence="1" id="KW-0597">Phosphoprotein</keyword>
<gene>
    <name evidence="3" type="ORF">BS1321_06305</name>
</gene>
<dbReference type="PANTHER" id="PTHR33745">
    <property type="entry name" value="RSBT ANTAGONIST PROTEIN RSBS-RELATED"/>
    <property type="match status" value="1"/>
</dbReference>
<reference evidence="3 4" key="1">
    <citation type="submission" date="2016-10" db="EMBL/GenBank/DDBJ databases">
        <title>The whole genome sequencing and assembly of Bacillus simplex DSM 1321 strain.</title>
        <authorList>
            <person name="Park M.-K."/>
            <person name="Lee Y.-J."/>
            <person name="Yi H."/>
            <person name="Bahn Y.-S."/>
            <person name="Kim J.F."/>
            <person name="Lee D.-W."/>
        </authorList>
    </citation>
    <scope>NUCLEOTIDE SEQUENCE [LARGE SCALE GENOMIC DNA]</scope>
    <source>
        <strain evidence="3 4">DSM 1321</strain>
    </source>
</reference>
<evidence type="ECO:0000313" key="4">
    <source>
        <dbReference type="Proteomes" id="UP000214618"/>
    </source>
</evidence>
<dbReference type="Gene3D" id="3.30.750.24">
    <property type="entry name" value="STAS domain"/>
    <property type="match status" value="1"/>
</dbReference>
<protein>
    <submittedName>
        <fullName evidence="3">Anti-anti-sigma factor</fullName>
    </submittedName>
</protein>
<dbReference type="Gene3D" id="3.30.450.40">
    <property type="match status" value="1"/>
</dbReference>
<proteinExistence type="predicted"/>
<dbReference type="OrthoDB" id="1120027at2"/>
<accession>A0A223EED9</accession>
<dbReference type="RefSeq" id="WP_063232235.1">
    <property type="nucleotide sequence ID" value="NZ_BCVO01000002.1"/>
</dbReference>
<organism evidence="3 4">
    <name type="scientific">Peribacillus simplex NBRC 15720 = DSM 1321</name>
    <dbReference type="NCBI Taxonomy" id="1349754"/>
    <lineage>
        <taxon>Bacteria</taxon>
        <taxon>Bacillati</taxon>
        <taxon>Bacillota</taxon>
        <taxon>Bacilli</taxon>
        <taxon>Bacillales</taxon>
        <taxon>Bacillaceae</taxon>
        <taxon>Peribacillus</taxon>
    </lineage>
</organism>
<dbReference type="InterPro" id="IPR029016">
    <property type="entry name" value="GAF-like_dom_sf"/>
</dbReference>
<dbReference type="InterPro" id="IPR051932">
    <property type="entry name" value="Bact_StressResp_Reg"/>
</dbReference>
<dbReference type="InterPro" id="IPR036513">
    <property type="entry name" value="STAS_dom_sf"/>
</dbReference>
<dbReference type="EMBL" id="CP017704">
    <property type="protein sequence ID" value="ASS93617.1"/>
    <property type="molecule type" value="Genomic_DNA"/>
</dbReference>